<evidence type="ECO:0000313" key="2">
    <source>
        <dbReference type="Proteomes" id="UP000265618"/>
    </source>
</evidence>
<accession>A0A9K3GMU8</accession>
<reference evidence="1 2" key="1">
    <citation type="journal article" date="2018" name="PLoS ONE">
        <title>The draft genome of Kipferlia bialata reveals reductive genome evolution in fornicate parasites.</title>
        <authorList>
            <person name="Tanifuji G."/>
            <person name="Takabayashi S."/>
            <person name="Kume K."/>
            <person name="Takagi M."/>
            <person name="Nakayama T."/>
            <person name="Kamikawa R."/>
            <person name="Inagaki Y."/>
            <person name="Hashimoto T."/>
        </authorList>
    </citation>
    <scope>NUCLEOTIDE SEQUENCE [LARGE SCALE GENOMIC DNA]</scope>
    <source>
        <strain evidence="1">NY0173</strain>
    </source>
</reference>
<evidence type="ECO:0000313" key="1">
    <source>
        <dbReference type="EMBL" id="GIQ88125.1"/>
    </source>
</evidence>
<dbReference type="Proteomes" id="UP000265618">
    <property type="component" value="Unassembled WGS sequence"/>
</dbReference>
<gene>
    <name evidence="1" type="ORF">KIPB_010302</name>
</gene>
<dbReference type="EMBL" id="BDIP01003790">
    <property type="protein sequence ID" value="GIQ88125.1"/>
    <property type="molecule type" value="Genomic_DNA"/>
</dbReference>
<proteinExistence type="predicted"/>
<keyword evidence="2" id="KW-1185">Reference proteome</keyword>
<dbReference type="AlphaFoldDB" id="A0A9K3GMU8"/>
<protein>
    <submittedName>
        <fullName evidence="1">Uncharacterized protein</fullName>
    </submittedName>
</protein>
<comment type="caution">
    <text evidence="1">The sequence shown here is derived from an EMBL/GenBank/DDBJ whole genome shotgun (WGS) entry which is preliminary data.</text>
</comment>
<organism evidence="1 2">
    <name type="scientific">Kipferlia bialata</name>
    <dbReference type="NCBI Taxonomy" id="797122"/>
    <lineage>
        <taxon>Eukaryota</taxon>
        <taxon>Metamonada</taxon>
        <taxon>Carpediemonas-like organisms</taxon>
        <taxon>Kipferlia</taxon>
    </lineage>
</organism>
<name>A0A9K3GMU8_9EUKA</name>
<sequence length="170" mass="18305">MGGCEVSTSATLLGFKVWFSDAVESVPGLRKALIRHARECCPDVDDSIHEGSSEEDVLKSLSFNGVSLEDKSVTLKVKGLGKVTVIVPNVKSYCYGGFGETPTLRDKLFFVACTIPVPSISSYDRNTSNEFSCECDGPDLADLLVQKDKVGAYLTGLGLQTKWASATELQ</sequence>